<keyword evidence="2" id="KW-1133">Transmembrane helix</keyword>
<comment type="caution">
    <text evidence="3">The sequence shown here is derived from an EMBL/GenBank/DDBJ whole genome shotgun (WGS) entry which is preliminary data.</text>
</comment>
<dbReference type="Proteomes" id="UP000612585">
    <property type="component" value="Unassembled WGS sequence"/>
</dbReference>
<protein>
    <submittedName>
        <fullName evidence="3">Uncharacterized protein</fullName>
    </submittedName>
</protein>
<feature type="transmembrane region" description="Helical" evidence="2">
    <location>
        <begin position="32"/>
        <end position="52"/>
    </location>
</feature>
<name>A0A8J3ZEB1_9ACTN</name>
<evidence type="ECO:0000256" key="1">
    <source>
        <dbReference type="SAM" id="MobiDB-lite"/>
    </source>
</evidence>
<evidence type="ECO:0000256" key="2">
    <source>
        <dbReference type="SAM" id="Phobius"/>
    </source>
</evidence>
<gene>
    <name evidence="3" type="ORF">Vau01_076110</name>
</gene>
<keyword evidence="2" id="KW-0812">Transmembrane</keyword>
<keyword evidence="2" id="KW-0472">Membrane</keyword>
<organism evidence="3 4">
    <name type="scientific">Virgisporangium aurantiacum</name>
    <dbReference type="NCBI Taxonomy" id="175570"/>
    <lineage>
        <taxon>Bacteria</taxon>
        <taxon>Bacillati</taxon>
        <taxon>Actinomycetota</taxon>
        <taxon>Actinomycetes</taxon>
        <taxon>Micromonosporales</taxon>
        <taxon>Micromonosporaceae</taxon>
        <taxon>Virgisporangium</taxon>
    </lineage>
</organism>
<dbReference type="EMBL" id="BOPG01000050">
    <property type="protein sequence ID" value="GIJ60095.1"/>
    <property type="molecule type" value="Genomic_DNA"/>
</dbReference>
<dbReference type="AlphaFoldDB" id="A0A8J3ZEB1"/>
<proteinExistence type="predicted"/>
<evidence type="ECO:0000313" key="4">
    <source>
        <dbReference type="Proteomes" id="UP000612585"/>
    </source>
</evidence>
<sequence>MPADDLTVSGADTGEPGGDVITGPDLAVPPGLIKVLAVVGVMVLAGVGAAVVQRGGATTARYPLVAPSPAVEEFVPRPAREITALPADLVFGAGDTTVLVDRDRRGTPLPPGGPVTAAVKVPSGWVVGRDGRVLHVRADGTTDLPAGATFHVDVTGTRVLIDRGGGRATVWSIPAGRPEMSTDLPAHVRVVGWLGAAVLLSVRDDEGRWRYDRWFPGGPYEEAPSTVEGNFLGVAGEALVVHQRDGTLDCVVRVPDIFRPAGQALRCGFGVTVDGELPRGRWEAVSPGGGFAAVPGPNGSVHVASLPAMLRGRAGFAPLAGLPGPVVDLVWRDEATAAVLVHGDDPHIWSCDAAGAGCRSTPLNGPVGLTPLLLATRQPPAR</sequence>
<keyword evidence="4" id="KW-1185">Reference proteome</keyword>
<feature type="region of interest" description="Disordered" evidence="1">
    <location>
        <begin position="1"/>
        <end position="20"/>
    </location>
</feature>
<dbReference type="RefSeq" id="WP_204003925.1">
    <property type="nucleotide sequence ID" value="NZ_BOPG01000050.1"/>
</dbReference>
<evidence type="ECO:0000313" key="3">
    <source>
        <dbReference type="EMBL" id="GIJ60095.1"/>
    </source>
</evidence>
<accession>A0A8J3ZEB1</accession>
<reference evidence="3" key="1">
    <citation type="submission" date="2021-01" db="EMBL/GenBank/DDBJ databases">
        <title>Whole genome shotgun sequence of Virgisporangium aurantiacum NBRC 16421.</title>
        <authorList>
            <person name="Komaki H."/>
            <person name="Tamura T."/>
        </authorList>
    </citation>
    <scope>NUCLEOTIDE SEQUENCE</scope>
    <source>
        <strain evidence="3">NBRC 16421</strain>
    </source>
</reference>